<sequence length="399" mass="44442">MLRHVIFVVGCLVYGILGSVASADSNKIARITEVRFGENGAATRVVIDANEPLNYEYFTLSNGSKRIVLDMPRLRWSINGLTSEAGKGDGGGLVMQYRYGHNSPSTSRLVLDLDQPADIVNAFRIKPKGDEKSHRIVLDLKKISDVEFEAKANDDGSKSHKSLAKNYKTRKPLVFIDAGHGGKDPGAIGVHNTREKDVALAAALDLRQMLLATKRFDVAMTRDTDVFIELEDRVKIARSYNVDLFVSLHADAGKKPETRGASVYTLSASGEKRSDRLKNSNNWMLEIEKDEERSEEVTAILVDLVKRETKSRSAEFAELLIPSITKNRWPTLRNTHRKAGFFVLLAPDVPAVLFEMGFMTNAADEAILTSPRERKKLIKGIAEAIDIFFADQEFYVAQR</sequence>
<dbReference type="CDD" id="cd02696">
    <property type="entry name" value="MurNAc-LAA"/>
    <property type="match status" value="1"/>
</dbReference>
<dbReference type="EC" id="3.5.1.28" evidence="2"/>
<evidence type="ECO:0000313" key="6">
    <source>
        <dbReference type="Proteomes" id="UP000002745"/>
    </source>
</evidence>
<dbReference type="HOGENOM" id="CLU_014322_2_1_5"/>
<dbReference type="InterPro" id="IPR050695">
    <property type="entry name" value="N-acetylmuramoyl_amidase_3"/>
</dbReference>
<dbReference type="KEGG" id="hba:Hbal_1894"/>
<feature type="domain" description="MurNAc-LAA" evidence="4">
    <location>
        <begin position="234"/>
        <end position="386"/>
    </location>
</feature>
<dbReference type="Proteomes" id="UP000002745">
    <property type="component" value="Chromosome"/>
</dbReference>
<comment type="catalytic activity">
    <reaction evidence="1">
        <text>Hydrolyzes the link between N-acetylmuramoyl residues and L-amino acid residues in certain cell-wall glycopeptides.</text>
        <dbReference type="EC" id="3.5.1.28"/>
    </reaction>
</comment>
<name>C6XKL3_HIRBI</name>
<dbReference type="PANTHER" id="PTHR30404:SF0">
    <property type="entry name" value="N-ACETYLMURAMOYL-L-ALANINE AMIDASE AMIC"/>
    <property type="match status" value="1"/>
</dbReference>
<dbReference type="eggNOG" id="COG0860">
    <property type="taxonomic scope" value="Bacteria"/>
</dbReference>
<dbReference type="InterPro" id="IPR002508">
    <property type="entry name" value="MurNAc-LAA_cat"/>
</dbReference>
<dbReference type="Pfam" id="PF11741">
    <property type="entry name" value="AMIN"/>
    <property type="match status" value="1"/>
</dbReference>
<accession>C6XKL3</accession>
<dbReference type="GO" id="GO:0030288">
    <property type="term" value="C:outer membrane-bounded periplasmic space"/>
    <property type="evidence" value="ECO:0007669"/>
    <property type="project" value="TreeGrafter"/>
</dbReference>
<proteinExistence type="predicted"/>
<dbReference type="PANTHER" id="PTHR30404">
    <property type="entry name" value="N-ACETYLMURAMOYL-L-ALANINE AMIDASE"/>
    <property type="match status" value="1"/>
</dbReference>
<dbReference type="SMART" id="SM00646">
    <property type="entry name" value="Ami_3"/>
    <property type="match status" value="1"/>
</dbReference>
<evidence type="ECO:0000256" key="1">
    <source>
        <dbReference type="ARBA" id="ARBA00001561"/>
    </source>
</evidence>
<dbReference type="GO" id="GO:0009253">
    <property type="term" value="P:peptidoglycan catabolic process"/>
    <property type="evidence" value="ECO:0007669"/>
    <property type="project" value="InterPro"/>
</dbReference>
<evidence type="ECO:0000259" key="4">
    <source>
        <dbReference type="SMART" id="SM00646"/>
    </source>
</evidence>
<dbReference type="EMBL" id="CP001678">
    <property type="protein sequence ID" value="ACT59580.1"/>
    <property type="molecule type" value="Genomic_DNA"/>
</dbReference>
<reference evidence="6" key="1">
    <citation type="journal article" date="2011" name="J. Bacteriol.">
        <title>Genome sequences of eight morphologically diverse alphaproteobacteria.</title>
        <authorList>
            <consortium name="US DOE Joint Genome Institute"/>
            <person name="Brown P.J."/>
            <person name="Kysela D.T."/>
            <person name="Buechlein A."/>
            <person name="Hemmerich C."/>
            <person name="Brun Y.V."/>
        </authorList>
    </citation>
    <scope>NUCLEOTIDE SEQUENCE [LARGE SCALE GENOMIC DNA]</scope>
    <source>
        <strain evidence="6">ATCC 49814 / DSM 5838 / IFAM 1418</strain>
    </source>
</reference>
<organism evidence="5 6">
    <name type="scientific">Hirschia baltica (strain ATCC 49814 / DSM 5838 / IFAM 1418)</name>
    <dbReference type="NCBI Taxonomy" id="582402"/>
    <lineage>
        <taxon>Bacteria</taxon>
        <taxon>Pseudomonadati</taxon>
        <taxon>Pseudomonadota</taxon>
        <taxon>Alphaproteobacteria</taxon>
        <taxon>Hyphomonadales</taxon>
        <taxon>Hyphomonadaceae</taxon>
        <taxon>Hirschia</taxon>
    </lineage>
</organism>
<dbReference type="Gene3D" id="2.60.40.3500">
    <property type="match status" value="1"/>
</dbReference>
<dbReference type="Gene3D" id="3.40.630.40">
    <property type="entry name" value="Zn-dependent exopeptidases"/>
    <property type="match status" value="1"/>
</dbReference>
<keyword evidence="3 5" id="KW-0378">Hydrolase</keyword>
<dbReference type="GO" id="GO:0008745">
    <property type="term" value="F:N-acetylmuramoyl-L-alanine amidase activity"/>
    <property type="evidence" value="ECO:0007669"/>
    <property type="project" value="UniProtKB-EC"/>
</dbReference>
<evidence type="ECO:0000313" key="5">
    <source>
        <dbReference type="EMBL" id="ACT59580.1"/>
    </source>
</evidence>
<dbReference type="InterPro" id="IPR021731">
    <property type="entry name" value="AMIN_dom"/>
</dbReference>
<dbReference type="STRING" id="582402.Hbal_1894"/>
<keyword evidence="6" id="KW-1185">Reference proteome</keyword>
<protein>
    <recommendedName>
        <fullName evidence="2">N-acetylmuramoyl-L-alanine amidase</fullName>
        <ecNumber evidence="2">3.5.1.28</ecNumber>
    </recommendedName>
</protein>
<gene>
    <name evidence="5" type="ordered locus">Hbal_1894</name>
</gene>
<dbReference type="SUPFAM" id="SSF53187">
    <property type="entry name" value="Zn-dependent exopeptidases"/>
    <property type="match status" value="1"/>
</dbReference>
<evidence type="ECO:0000256" key="3">
    <source>
        <dbReference type="ARBA" id="ARBA00022801"/>
    </source>
</evidence>
<dbReference type="AlphaFoldDB" id="C6XKL3"/>
<dbReference type="Pfam" id="PF01520">
    <property type="entry name" value="Amidase_3"/>
    <property type="match status" value="1"/>
</dbReference>
<evidence type="ECO:0000256" key="2">
    <source>
        <dbReference type="ARBA" id="ARBA00011901"/>
    </source>
</evidence>